<dbReference type="Proteomes" id="UP000054776">
    <property type="component" value="Unassembled WGS sequence"/>
</dbReference>
<evidence type="ECO:0000313" key="2">
    <source>
        <dbReference type="Proteomes" id="UP000054776"/>
    </source>
</evidence>
<dbReference type="AlphaFoldDB" id="A0A0V1AJ65"/>
<dbReference type="EMBL" id="JYDH01001360">
    <property type="protein sequence ID" value="KRY24882.1"/>
    <property type="molecule type" value="Genomic_DNA"/>
</dbReference>
<reference evidence="1 2" key="1">
    <citation type="submission" date="2015-01" db="EMBL/GenBank/DDBJ databases">
        <title>Evolution of Trichinella species and genotypes.</title>
        <authorList>
            <person name="Korhonen P.K."/>
            <person name="Edoardo P."/>
            <person name="Giuseppe L.R."/>
            <person name="Gasser R.B."/>
        </authorList>
    </citation>
    <scope>NUCLEOTIDE SEQUENCE [LARGE SCALE GENOMIC DNA]</scope>
    <source>
        <strain evidence="1">ISS3</strain>
    </source>
</reference>
<comment type="caution">
    <text evidence="1">The sequence shown here is derived from an EMBL/GenBank/DDBJ whole genome shotgun (WGS) entry which is preliminary data.</text>
</comment>
<sequence>MNVLTTINLNCMSYRFWMKSSKYKYSARMSNKLCNSYAVKEMQCYLLH</sequence>
<dbReference type="InParanoid" id="A0A0V1AJ65"/>
<name>A0A0V1AJ65_TRISP</name>
<protein>
    <submittedName>
        <fullName evidence="1">Uncharacterized protein</fullName>
    </submittedName>
</protein>
<accession>A0A0V1AJ65</accession>
<proteinExistence type="predicted"/>
<keyword evidence="2" id="KW-1185">Reference proteome</keyword>
<gene>
    <name evidence="1" type="ORF">T01_4440</name>
</gene>
<evidence type="ECO:0000313" key="1">
    <source>
        <dbReference type="EMBL" id="KRY24882.1"/>
    </source>
</evidence>
<organism evidence="1 2">
    <name type="scientific">Trichinella spiralis</name>
    <name type="common">Trichina worm</name>
    <dbReference type="NCBI Taxonomy" id="6334"/>
    <lineage>
        <taxon>Eukaryota</taxon>
        <taxon>Metazoa</taxon>
        <taxon>Ecdysozoa</taxon>
        <taxon>Nematoda</taxon>
        <taxon>Enoplea</taxon>
        <taxon>Dorylaimia</taxon>
        <taxon>Trichinellida</taxon>
        <taxon>Trichinellidae</taxon>
        <taxon>Trichinella</taxon>
    </lineage>
</organism>